<proteinExistence type="predicted"/>
<accession>A0ABY6DP52</accession>
<dbReference type="InterPro" id="IPR023393">
    <property type="entry name" value="START-like_dom_sf"/>
</dbReference>
<evidence type="ECO:0000256" key="1">
    <source>
        <dbReference type="SAM" id="Phobius"/>
    </source>
</evidence>
<dbReference type="Proteomes" id="UP001061302">
    <property type="component" value="Chromosome"/>
</dbReference>
<keyword evidence="3" id="KW-1185">Reference proteome</keyword>
<keyword evidence="1" id="KW-0812">Transmembrane</keyword>
<evidence type="ECO:0008006" key="4">
    <source>
        <dbReference type="Google" id="ProtNLM"/>
    </source>
</evidence>
<name>A0ABY6DP52_9NEIS</name>
<organism evidence="2 3">
    <name type="scientific">Chitiniphilus purpureus</name>
    <dbReference type="NCBI Taxonomy" id="2981137"/>
    <lineage>
        <taxon>Bacteria</taxon>
        <taxon>Pseudomonadati</taxon>
        <taxon>Pseudomonadota</taxon>
        <taxon>Betaproteobacteria</taxon>
        <taxon>Neisseriales</taxon>
        <taxon>Chitinibacteraceae</taxon>
        <taxon>Chitiniphilus</taxon>
    </lineage>
</organism>
<reference evidence="2" key="1">
    <citation type="submission" date="2022-10" db="EMBL/GenBank/DDBJ databases">
        <title>Chitiniphilus purpureus sp. nov., a novel chitin-degrading bacterium isolated from crawfish pond sediment.</title>
        <authorList>
            <person name="Li K."/>
        </authorList>
    </citation>
    <scope>NUCLEOTIDE SEQUENCE</scope>
    <source>
        <strain evidence="2">CD1</strain>
    </source>
</reference>
<feature type="transmembrane region" description="Helical" evidence="1">
    <location>
        <begin position="27"/>
        <end position="46"/>
    </location>
</feature>
<keyword evidence="1" id="KW-1133">Transmembrane helix</keyword>
<dbReference type="Gene3D" id="3.30.530.20">
    <property type="match status" value="1"/>
</dbReference>
<gene>
    <name evidence="2" type="ORF">N8I74_03755</name>
</gene>
<dbReference type="EMBL" id="CP106753">
    <property type="protein sequence ID" value="UXY16144.1"/>
    <property type="molecule type" value="Genomic_DNA"/>
</dbReference>
<evidence type="ECO:0000313" key="3">
    <source>
        <dbReference type="Proteomes" id="UP001061302"/>
    </source>
</evidence>
<keyword evidence="1" id="KW-0472">Membrane</keyword>
<dbReference type="SUPFAM" id="SSF55961">
    <property type="entry name" value="Bet v1-like"/>
    <property type="match status" value="1"/>
</dbReference>
<dbReference type="RefSeq" id="WP_263125585.1">
    <property type="nucleotide sequence ID" value="NZ_CP106753.1"/>
</dbReference>
<evidence type="ECO:0000313" key="2">
    <source>
        <dbReference type="EMBL" id="UXY16144.1"/>
    </source>
</evidence>
<sequence>METLTLTEGTGAAAVPKVKRKGKILKYMLYGLLTLVAVLLIAHVAWNRSGSNQWELASDENGVKVWTLKTPGSNLVMVKATTTIQSRLAGMVKLLEDLESCVDAQCYDAKVIEPVQSVPGRYAAYIRFKFDVPGFNTQDFVLFQEHYQDPVSRKLEINLLAAPNRIARDECCVRVRHLHNNWKLTPRPDGRLDIEFTQDTDMEGLPYFLVNFALKAGTQEIMGGMQKLMDMDKYRHAKVDGIQELN</sequence>
<protein>
    <recommendedName>
        <fullName evidence="4">Ribosome association toxin RatA</fullName>
    </recommendedName>
</protein>